<dbReference type="AlphaFoldDB" id="A0A371F044"/>
<evidence type="ECO:0000313" key="2">
    <source>
        <dbReference type="Proteomes" id="UP000257109"/>
    </source>
</evidence>
<proteinExistence type="predicted"/>
<name>A0A371F044_MUCPR</name>
<gene>
    <name evidence="1" type="ORF">CR513_48968</name>
</gene>
<dbReference type="Proteomes" id="UP000257109">
    <property type="component" value="Unassembled WGS sequence"/>
</dbReference>
<organism evidence="1 2">
    <name type="scientific">Mucuna pruriens</name>
    <name type="common">Velvet bean</name>
    <name type="synonym">Dolichos pruriens</name>
    <dbReference type="NCBI Taxonomy" id="157652"/>
    <lineage>
        <taxon>Eukaryota</taxon>
        <taxon>Viridiplantae</taxon>
        <taxon>Streptophyta</taxon>
        <taxon>Embryophyta</taxon>
        <taxon>Tracheophyta</taxon>
        <taxon>Spermatophyta</taxon>
        <taxon>Magnoliopsida</taxon>
        <taxon>eudicotyledons</taxon>
        <taxon>Gunneridae</taxon>
        <taxon>Pentapetalae</taxon>
        <taxon>rosids</taxon>
        <taxon>fabids</taxon>
        <taxon>Fabales</taxon>
        <taxon>Fabaceae</taxon>
        <taxon>Papilionoideae</taxon>
        <taxon>50 kb inversion clade</taxon>
        <taxon>NPAAA clade</taxon>
        <taxon>indigoferoid/millettioid clade</taxon>
        <taxon>Phaseoleae</taxon>
        <taxon>Mucuna</taxon>
    </lineage>
</organism>
<dbReference type="OrthoDB" id="1740797at2759"/>
<comment type="caution">
    <text evidence="1">The sequence shown here is derived from an EMBL/GenBank/DDBJ whole genome shotgun (WGS) entry which is preliminary data.</text>
</comment>
<reference evidence="1" key="1">
    <citation type="submission" date="2018-05" db="EMBL/GenBank/DDBJ databases">
        <title>Draft genome of Mucuna pruriens seed.</title>
        <authorList>
            <person name="Nnadi N.E."/>
            <person name="Vos R."/>
            <person name="Hasami M.H."/>
            <person name="Devisetty U.K."/>
            <person name="Aguiy J.C."/>
        </authorList>
    </citation>
    <scope>NUCLEOTIDE SEQUENCE [LARGE SCALE GENOMIC DNA]</scope>
    <source>
        <strain evidence="1">JCA_2017</strain>
    </source>
</reference>
<accession>A0A371F044</accession>
<protein>
    <submittedName>
        <fullName evidence="1">Uncharacterized protein</fullName>
    </submittedName>
</protein>
<feature type="non-terminal residue" evidence="1">
    <location>
        <position position="1"/>
    </location>
</feature>
<keyword evidence="2" id="KW-1185">Reference proteome</keyword>
<dbReference type="EMBL" id="QJKJ01011245">
    <property type="protein sequence ID" value="RDX71662.1"/>
    <property type="molecule type" value="Genomic_DNA"/>
</dbReference>
<sequence length="69" mass="7975">MKSTTTMWETYWRGLYKIISSSQPLGGPSFEKPVTHLKELLHFANTTKIIVDTIHLRLFPFLLVDKALN</sequence>
<evidence type="ECO:0000313" key="1">
    <source>
        <dbReference type="EMBL" id="RDX71662.1"/>
    </source>
</evidence>